<feature type="domain" description="3-ketosteroid-9-alpha-monooxygenase oxygenase component-like C-terminal" evidence="2">
    <location>
        <begin position="81"/>
        <end position="280"/>
    </location>
</feature>
<proteinExistence type="predicted"/>
<sequence>MRVRTYKSPYAARVADEILPTWLSYPSGWFCLGFSRQWKPGDVHTRPFMGTDVPVHRTREGKLRADPLPVREAHGIVWVGHTRDRTPPGWEIPSFPESFVSPHTYCAVEMAGHPQDVMENFIDHRHIIELHGVDFLDVLTEAKADGPFFSVTYRVGRSLPFCSTVQDIRVQFIGLGAALMTIELSRYRLTAAQWLLVTPVGPGRIRYWGAASATVAPSFRLPSLPRHGIERLVGFGMNRWSLRDSRADWPIYHHKAYLPHPRLNSEDGPIGAFRHWARQFSSDGSDR</sequence>
<comment type="caution">
    <text evidence="3">The sequence shown here is derived from an EMBL/GenBank/DDBJ whole genome shotgun (WGS) entry which is preliminary data.</text>
</comment>
<dbReference type="AlphaFoldDB" id="A0A9X2RN71"/>
<dbReference type="InterPro" id="IPR045605">
    <property type="entry name" value="KshA-like_C"/>
</dbReference>
<protein>
    <recommendedName>
        <fullName evidence="2">3-ketosteroid-9-alpha-monooxygenase oxygenase component-like C-terminal domain-containing protein</fullName>
    </recommendedName>
</protein>
<name>A0A9X2RN71_9ACTN</name>
<evidence type="ECO:0000313" key="4">
    <source>
        <dbReference type="Proteomes" id="UP001142374"/>
    </source>
</evidence>
<dbReference type="PANTHER" id="PTHR21266">
    <property type="entry name" value="IRON-SULFUR DOMAIN CONTAINING PROTEIN"/>
    <property type="match status" value="1"/>
</dbReference>
<dbReference type="GO" id="GO:0008203">
    <property type="term" value="P:cholesterol metabolic process"/>
    <property type="evidence" value="ECO:0007669"/>
    <property type="project" value="InterPro"/>
</dbReference>
<dbReference type="EMBL" id="JANIID010000015">
    <property type="protein sequence ID" value="MCQ8771674.1"/>
    <property type="molecule type" value="Genomic_DNA"/>
</dbReference>
<evidence type="ECO:0000313" key="3">
    <source>
        <dbReference type="EMBL" id="MCQ8771674.1"/>
    </source>
</evidence>
<dbReference type="RefSeq" id="WP_168096024.1">
    <property type="nucleotide sequence ID" value="NZ_JAATER010000541.1"/>
</dbReference>
<reference evidence="3" key="1">
    <citation type="submission" date="2022-06" db="EMBL/GenBank/DDBJ databases">
        <title>WGS of actinobacteria.</title>
        <authorList>
            <person name="Thawai C."/>
        </authorList>
    </citation>
    <scope>NUCLEOTIDE SEQUENCE</scope>
    <source>
        <strain evidence="3">AA8</strain>
    </source>
</reference>
<dbReference type="InterPro" id="IPR050584">
    <property type="entry name" value="Cholesterol_7-desaturase"/>
</dbReference>
<dbReference type="Proteomes" id="UP001142374">
    <property type="component" value="Unassembled WGS sequence"/>
</dbReference>
<evidence type="ECO:0000256" key="1">
    <source>
        <dbReference type="ARBA" id="ARBA00023002"/>
    </source>
</evidence>
<evidence type="ECO:0000259" key="2">
    <source>
        <dbReference type="Pfam" id="PF19298"/>
    </source>
</evidence>
<keyword evidence="1" id="KW-0560">Oxidoreductase</keyword>
<gene>
    <name evidence="3" type="ORF">NQU55_18170</name>
</gene>
<accession>A0A9X2RN71</accession>
<dbReference type="PANTHER" id="PTHR21266:SF60">
    <property type="entry name" value="3-KETOSTEROID-9-ALPHA-MONOOXYGENASE, OXYGENASE COMPONENT"/>
    <property type="match status" value="1"/>
</dbReference>
<dbReference type="Gene3D" id="3.90.380.10">
    <property type="entry name" value="Naphthalene 1,2-dioxygenase Alpha Subunit, Chain A, domain 1"/>
    <property type="match status" value="1"/>
</dbReference>
<keyword evidence="4" id="KW-1185">Reference proteome</keyword>
<dbReference type="GO" id="GO:0016491">
    <property type="term" value="F:oxidoreductase activity"/>
    <property type="evidence" value="ECO:0007669"/>
    <property type="project" value="UniProtKB-KW"/>
</dbReference>
<dbReference type="Pfam" id="PF19298">
    <property type="entry name" value="KshA_C"/>
    <property type="match status" value="1"/>
</dbReference>
<organism evidence="3 4">
    <name type="scientific">Streptomyces telluris</name>
    <dbReference type="NCBI Taxonomy" id="2720021"/>
    <lineage>
        <taxon>Bacteria</taxon>
        <taxon>Bacillati</taxon>
        <taxon>Actinomycetota</taxon>
        <taxon>Actinomycetes</taxon>
        <taxon>Kitasatosporales</taxon>
        <taxon>Streptomycetaceae</taxon>
        <taxon>Streptomyces</taxon>
    </lineage>
</organism>
<dbReference type="SUPFAM" id="SSF55961">
    <property type="entry name" value="Bet v1-like"/>
    <property type="match status" value="1"/>
</dbReference>